<evidence type="ECO:0000313" key="2">
    <source>
        <dbReference type="EMBL" id="KIO21048.1"/>
    </source>
</evidence>
<evidence type="ECO:0000313" key="3">
    <source>
        <dbReference type="Proteomes" id="UP000054248"/>
    </source>
</evidence>
<reference evidence="2 3" key="1">
    <citation type="submission" date="2014-04" db="EMBL/GenBank/DDBJ databases">
        <authorList>
            <consortium name="DOE Joint Genome Institute"/>
            <person name="Kuo A."/>
            <person name="Girlanda M."/>
            <person name="Perotto S."/>
            <person name="Kohler A."/>
            <person name="Nagy L.G."/>
            <person name="Floudas D."/>
            <person name="Copeland A."/>
            <person name="Barry K.W."/>
            <person name="Cichocki N."/>
            <person name="Veneault-Fourrey C."/>
            <person name="LaButti K."/>
            <person name="Lindquist E.A."/>
            <person name="Lipzen A."/>
            <person name="Lundell T."/>
            <person name="Morin E."/>
            <person name="Murat C."/>
            <person name="Sun H."/>
            <person name="Tunlid A."/>
            <person name="Henrissat B."/>
            <person name="Grigoriev I.V."/>
            <person name="Hibbett D.S."/>
            <person name="Martin F."/>
            <person name="Nordberg H.P."/>
            <person name="Cantor M.N."/>
            <person name="Hua S.X."/>
        </authorList>
    </citation>
    <scope>NUCLEOTIDE SEQUENCE [LARGE SCALE GENOMIC DNA]</scope>
    <source>
        <strain evidence="2 3">MUT 4182</strain>
    </source>
</reference>
<feature type="non-terminal residue" evidence="2">
    <location>
        <position position="563"/>
    </location>
</feature>
<gene>
    <name evidence="2" type="ORF">M407DRAFT_29312</name>
</gene>
<dbReference type="Proteomes" id="UP000054248">
    <property type="component" value="Unassembled WGS sequence"/>
</dbReference>
<feature type="region of interest" description="Disordered" evidence="1">
    <location>
        <begin position="1"/>
        <end position="89"/>
    </location>
</feature>
<evidence type="ECO:0000256" key="1">
    <source>
        <dbReference type="SAM" id="MobiDB-lite"/>
    </source>
</evidence>
<sequence length="563" mass="61055">MAAPLPGQPLQRPPSTPLPASNALHMASLSDQAPPVTDRFHSDGMLALTISQPEPEPSTPHNASLREPAHDHEDTQMSERGEVTPEPLDELEVQHIKERLRGMGLIETANGEETITPNRHIGQREKELVEMISRLAHPCLSSLPTQVVEQSRTISELVQQRDLIVQRQQEEREFWEAERTGWARVVGALTTRRFADGTHRGDVLERDNINLISENRVLKSKLQDQQTRIDSLEGELRMLRPLLLLQPTSPVRGTTTLPAPQTTPKARAGRPKDNVEFSDEDLDLHHSKKLHNTNKHTTIGDARAEHLLLATRKLGKEKIARLLPTSGISHLPLPRVGTLGVTMPGVRPGFFNTMANPYSVGIPLPTALPSNYTLPNLQSLSALSSPNAGFPGLTSQAPGAANPPVAPATPINPPTTPSPTKQTPNPNSTTPRQVNPYPPSSPSKVPPKSSRSPLHGRGLARPPTPSHRAPPSTPPNQTDGAPSALEHLITASRILGEAPRRVESPDNSMDGSPLQKRRRIDNGVTRHMPSHRSLVAGTSSSAQSSSVGRTMSALDVLAEQAAV</sequence>
<protein>
    <submittedName>
        <fullName evidence="2">Uncharacterized protein</fullName>
    </submittedName>
</protein>
<dbReference type="EMBL" id="KN823151">
    <property type="protein sequence ID" value="KIO21048.1"/>
    <property type="molecule type" value="Genomic_DNA"/>
</dbReference>
<dbReference type="HOGENOM" id="CLU_484498_0_0_1"/>
<keyword evidence="3" id="KW-1185">Reference proteome</keyword>
<feature type="compositionally biased region" description="Low complexity" evidence="1">
    <location>
        <begin position="418"/>
        <end position="431"/>
    </location>
</feature>
<feature type="region of interest" description="Disordered" evidence="1">
    <location>
        <begin position="390"/>
        <end position="482"/>
    </location>
</feature>
<organism evidence="2 3">
    <name type="scientific">Tulasnella calospora MUT 4182</name>
    <dbReference type="NCBI Taxonomy" id="1051891"/>
    <lineage>
        <taxon>Eukaryota</taxon>
        <taxon>Fungi</taxon>
        <taxon>Dikarya</taxon>
        <taxon>Basidiomycota</taxon>
        <taxon>Agaricomycotina</taxon>
        <taxon>Agaricomycetes</taxon>
        <taxon>Cantharellales</taxon>
        <taxon>Tulasnellaceae</taxon>
        <taxon>Tulasnella</taxon>
    </lineage>
</organism>
<feature type="compositionally biased region" description="Pro residues" evidence="1">
    <location>
        <begin position="436"/>
        <end position="445"/>
    </location>
</feature>
<feature type="compositionally biased region" description="Basic and acidic residues" evidence="1">
    <location>
        <begin position="67"/>
        <end position="83"/>
    </location>
</feature>
<feature type="compositionally biased region" description="Polar residues" evidence="1">
    <location>
        <begin position="248"/>
        <end position="264"/>
    </location>
</feature>
<dbReference type="AlphaFoldDB" id="A0A0C3KHT5"/>
<accession>A0A0C3KHT5</accession>
<reference evidence="3" key="2">
    <citation type="submission" date="2015-01" db="EMBL/GenBank/DDBJ databases">
        <title>Evolutionary Origins and Diversification of the Mycorrhizal Mutualists.</title>
        <authorList>
            <consortium name="DOE Joint Genome Institute"/>
            <consortium name="Mycorrhizal Genomics Consortium"/>
            <person name="Kohler A."/>
            <person name="Kuo A."/>
            <person name="Nagy L.G."/>
            <person name="Floudas D."/>
            <person name="Copeland A."/>
            <person name="Barry K.W."/>
            <person name="Cichocki N."/>
            <person name="Veneault-Fourrey C."/>
            <person name="LaButti K."/>
            <person name="Lindquist E.A."/>
            <person name="Lipzen A."/>
            <person name="Lundell T."/>
            <person name="Morin E."/>
            <person name="Murat C."/>
            <person name="Riley R."/>
            <person name="Ohm R."/>
            <person name="Sun H."/>
            <person name="Tunlid A."/>
            <person name="Henrissat B."/>
            <person name="Grigoriev I.V."/>
            <person name="Hibbett D.S."/>
            <person name="Martin F."/>
        </authorList>
    </citation>
    <scope>NUCLEOTIDE SEQUENCE [LARGE SCALE GENOMIC DNA]</scope>
    <source>
        <strain evidence="3">MUT 4182</strain>
    </source>
</reference>
<name>A0A0C3KHT5_9AGAM</name>
<proteinExistence type="predicted"/>
<feature type="compositionally biased region" description="Pro residues" evidence="1">
    <location>
        <begin position="404"/>
        <end position="417"/>
    </location>
</feature>
<feature type="region of interest" description="Disordered" evidence="1">
    <location>
        <begin position="495"/>
        <end position="549"/>
    </location>
</feature>
<dbReference type="OrthoDB" id="2143914at2759"/>
<feature type="region of interest" description="Disordered" evidence="1">
    <location>
        <begin position="248"/>
        <end position="274"/>
    </location>
</feature>